<dbReference type="AlphaFoldDB" id="A0A0K6IRN2"/>
<dbReference type="Proteomes" id="UP000182769">
    <property type="component" value="Unassembled WGS sequence"/>
</dbReference>
<dbReference type="InterPro" id="IPR008554">
    <property type="entry name" value="Glutaredoxin-like"/>
</dbReference>
<keyword evidence="2" id="KW-1185">Reference proteome</keyword>
<organism evidence="1 2">
    <name type="scientific">Marinomonas fungiae</name>
    <dbReference type="NCBI Taxonomy" id="1137284"/>
    <lineage>
        <taxon>Bacteria</taxon>
        <taxon>Pseudomonadati</taxon>
        <taxon>Pseudomonadota</taxon>
        <taxon>Gammaproteobacteria</taxon>
        <taxon>Oceanospirillales</taxon>
        <taxon>Oceanospirillaceae</taxon>
        <taxon>Marinomonas</taxon>
    </lineage>
</organism>
<dbReference type="EMBL" id="CYHG01000014">
    <property type="protein sequence ID" value="CUB05987.1"/>
    <property type="molecule type" value="Genomic_DNA"/>
</dbReference>
<dbReference type="RefSeq" id="WP_072242156.1">
    <property type="nucleotide sequence ID" value="NZ_CYHG01000014.1"/>
</dbReference>
<dbReference type="STRING" id="1137284.GCA_001418205_03305"/>
<proteinExistence type="predicted"/>
<evidence type="ECO:0000313" key="2">
    <source>
        <dbReference type="Proteomes" id="UP000182769"/>
    </source>
</evidence>
<accession>A0A0K6IRN2</accession>
<dbReference type="SUPFAM" id="SSF52833">
    <property type="entry name" value="Thioredoxin-like"/>
    <property type="match status" value="1"/>
</dbReference>
<protein>
    <submittedName>
        <fullName evidence="1">Glutaredoxin-like domain (DUF836)</fullName>
    </submittedName>
</protein>
<reference evidence="2" key="1">
    <citation type="submission" date="2015-08" db="EMBL/GenBank/DDBJ databases">
        <authorList>
            <person name="Varghese N."/>
        </authorList>
    </citation>
    <scope>NUCLEOTIDE SEQUENCE [LARGE SCALE GENOMIC DNA]</scope>
    <source>
        <strain evidence="2">JCM 18476</strain>
    </source>
</reference>
<gene>
    <name evidence="1" type="ORF">Ga0061065_11434</name>
</gene>
<dbReference type="Gene3D" id="3.40.30.10">
    <property type="entry name" value="Glutaredoxin"/>
    <property type="match status" value="1"/>
</dbReference>
<dbReference type="Pfam" id="PF05768">
    <property type="entry name" value="Glrx-like"/>
    <property type="match status" value="1"/>
</dbReference>
<sequence length="100" mass="11283">MSDIQLYGTLGCHLCEDAEVWLQHFFPMLQYDKVDIASDEHLVTLYGLRIPVLQIGDGVMDWPFDPSQAQSLLNQVSSPQPAKQQTPPKARRVFILGAEK</sequence>
<dbReference type="OrthoDB" id="8537427at2"/>
<evidence type="ECO:0000313" key="1">
    <source>
        <dbReference type="EMBL" id="CUB05987.1"/>
    </source>
</evidence>
<name>A0A0K6IRN2_9GAMM</name>
<dbReference type="InterPro" id="IPR036249">
    <property type="entry name" value="Thioredoxin-like_sf"/>
</dbReference>